<dbReference type="EMBL" id="CAFBOQ010000011">
    <property type="protein sequence ID" value="CAB4983352.1"/>
    <property type="molecule type" value="Genomic_DNA"/>
</dbReference>
<dbReference type="EMBL" id="CAFBLC010000028">
    <property type="protein sequence ID" value="CAB4854680.1"/>
    <property type="molecule type" value="Genomic_DNA"/>
</dbReference>
<keyword evidence="1" id="KW-1133">Transmembrane helix</keyword>
<dbReference type="EMBL" id="CAFBQD010000014">
    <property type="protein sequence ID" value="CAB5049003.1"/>
    <property type="molecule type" value="Genomic_DNA"/>
</dbReference>
<feature type="transmembrane region" description="Helical" evidence="1">
    <location>
        <begin position="5"/>
        <end position="23"/>
    </location>
</feature>
<name>A0A6J6YD05_9ZZZZ</name>
<dbReference type="EMBL" id="CAFBQM010000007">
    <property type="protein sequence ID" value="CAB5054380.1"/>
    <property type="molecule type" value="Genomic_DNA"/>
</dbReference>
<dbReference type="EMBL" id="CAEZZN010000016">
    <property type="protein sequence ID" value="CAB4765549.1"/>
    <property type="molecule type" value="Genomic_DNA"/>
</dbReference>
<evidence type="ECO:0000313" key="6">
    <source>
        <dbReference type="EMBL" id="CAB4983352.1"/>
    </source>
</evidence>
<keyword evidence="1" id="KW-0472">Membrane</keyword>
<protein>
    <submittedName>
        <fullName evidence="4">Unannotated protein</fullName>
    </submittedName>
</protein>
<evidence type="ECO:0000256" key="1">
    <source>
        <dbReference type="SAM" id="Phobius"/>
    </source>
</evidence>
<evidence type="ECO:0000313" key="5">
    <source>
        <dbReference type="EMBL" id="CAB4854680.1"/>
    </source>
</evidence>
<dbReference type="EMBL" id="CAEZYA010000009">
    <property type="protein sequence ID" value="CAB4700684.1"/>
    <property type="molecule type" value="Genomic_DNA"/>
</dbReference>
<evidence type="ECO:0000313" key="2">
    <source>
        <dbReference type="EMBL" id="CAB4700684.1"/>
    </source>
</evidence>
<dbReference type="AlphaFoldDB" id="A0A6J6YD05"/>
<organism evidence="4">
    <name type="scientific">freshwater metagenome</name>
    <dbReference type="NCBI Taxonomy" id="449393"/>
    <lineage>
        <taxon>unclassified sequences</taxon>
        <taxon>metagenomes</taxon>
        <taxon>ecological metagenomes</taxon>
    </lineage>
</organism>
<keyword evidence="1" id="KW-0812">Transmembrane</keyword>
<gene>
    <name evidence="2" type="ORF">UFOPK2627_00462</name>
    <name evidence="3" type="ORF">UFOPK2879_00642</name>
    <name evidence="4" type="ORF">UFOPK3078_00516</name>
    <name evidence="5" type="ORF">UFOPK3288_00911</name>
    <name evidence="6" type="ORF">UFOPK3990_00543</name>
    <name evidence="7" type="ORF">UFOPK4245_00721</name>
    <name evidence="8" type="ORF">UFOPK4337_00316</name>
</gene>
<proteinExistence type="predicted"/>
<evidence type="ECO:0000313" key="8">
    <source>
        <dbReference type="EMBL" id="CAB5054380.1"/>
    </source>
</evidence>
<evidence type="ECO:0000313" key="3">
    <source>
        <dbReference type="EMBL" id="CAB4765549.1"/>
    </source>
</evidence>
<reference evidence="4" key="1">
    <citation type="submission" date="2020-05" db="EMBL/GenBank/DDBJ databases">
        <authorList>
            <person name="Chiriac C."/>
            <person name="Salcher M."/>
            <person name="Ghai R."/>
            <person name="Kavagutti S V."/>
        </authorList>
    </citation>
    <scope>NUCLEOTIDE SEQUENCE</scope>
</reference>
<dbReference type="EMBL" id="CAFAAU010000010">
    <property type="protein sequence ID" value="CAB4803477.1"/>
    <property type="molecule type" value="Genomic_DNA"/>
</dbReference>
<feature type="transmembrane region" description="Helical" evidence="1">
    <location>
        <begin position="35"/>
        <end position="56"/>
    </location>
</feature>
<sequence length="133" mass="14526">MRPKVIVLICAGLINAVLIYLYFTTLVTEGNQSANGFGAVFLILFLGLFDLVLFIIFFVKKMLLIRAGLVVAFLPIVLAFITSLISRTSMFDEGSGTGTYLWLLIITMPVGLLLIVIGLIVTLLKRGKPKSGM</sequence>
<feature type="transmembrane region" description="Helical" evidence="1">
    <location>
        <begin position="100"/>
        <end position="124"/>
    </location>
</feature>
<feature type="transmembrane region" description="Helical" evidence="1">
    <location>
        <begin position="63"/>
        <end position="85"/>
    </location>
</feature>
<evidence type="ECO:0000313" key="4">
    <source>
        <dbReference type="EMBL" id="CAB4803477.1"/>
    </source>
</evidence>
<evidence type="ECO:0000313" key="7">
    <source>
        <dbReference type="EMBL" id="CAB5049003.1"/>
    </source>
</evidence>
<accession>A0A6J6YD05</accession>